<protein>
    <submittedName>
        <fullName evidence="2">Uncharacterized protein</fullName>
    </submittedName>
</protein>
<dbReference type="Proteomes" id="UP000298663">
    <property type="component" value="Unassembled WGS sequence"/>
</dbReference>
<proteinExistence type="predicted"/>
<evidence type="ECO:0000256" key="1">
    <source>
        <dbReference type="SAM" id="MobiDB-lite"/>
    </source>
</evidence>
<feature type="compositionally biased region" description="Basic and acidic residues" evidence="1">
    <location>
        <begin position="68"/>
        <end position="77"/>
    </location>
</feature>
<accession>A0A4U5M980</accession>
<gene>
    <name evidence="2" type="ORF">L596_025932</name>
</gene>
<sequence length="90" mass="10573">MVVCPILFEACEWTKKIVNQFTMVELMVHDRWVLKKWRLGDQSQYHYLTCDKNTKTELTQHSHTISGQEEHLRDDLMAKTGPELPGSELK</sequence>
<dbReference type="EMBL" id="AZBU02000009">
    <property type="protein sequence ID" value="TKR65541.1"/>
    <property type="molecule type" value="Genomic_DNA"/>
</dbReference>
<feature type="region of interest" description="Disordered" evidence="1">
    <location>
        <begin position="60"/>
        <end position="90"/>
    </location>
</feature>
<comment type="caution">
    <text evidence="2">The sequence shown here is derived from an EMBL/GenBank/DDBJ whole genome shotgun (WGS) entry which is preliminary data.</text>
</comment>
<reference evidence="2 3" key="2">
    <citation type="journal article" date="2019" name="G3 (Bethesda)">
        <title>Hybrid Assembly of the Genome of the Entomopathogenic Nematode Steinernema carpocapsae Identifies the X-Chromosome.</title>
        <authorList>
            <person name="Serra L."/>
            <person name="Macchietto M."/>
            <person name="Macias-Munoz A."/>
            <person name="McGill C.J."/>
            <person name="Rodriguez I.M."/>
            <person name="Rodriguez B."/>
            <person name="Murad R."/>
            <person name="Mortazavi A."/>
        </authorList>
    </citation>
    <scope>NUCLEOTIDE SEQUENCE [LARGE SCALE GENOMIC DNA]</scope>
    <source>
        <strain evidence="2 3">ALL</strain>
    </source>
</reference>
<evidence type="ECO:0000313" key="2">
    <source>
        <dbReference type="EMBL" id="TKR65541.1"/>
    </source>
</evidence>
<evidence type="ECO:0000313" key="3">
    <source>
        <dbReference type="Proteomes" id="UP000298663"/>
    </source>
</evidence>
<dbReference type="AlphaFoldDB" id="A0A4U5M980"/>
<reference evidence="2 3" key="1">
    <citation type="journal article" date="2015" name="Genome Biol.">
        <title>Comparative genomics of Steinernema reveals deeply conserved gene regulatory networks.</title>
        <authorList>
            <person name="Dillman A.R."/>
            <person name="Macchietto M."/>
            <person name="Porter C.F."/>
            <person name="Rogers A."/>
            <person name="Williams B."/>
            <person name="Antoshechkin I."/>
            <person name="Lee M.M."/>
            <person name="Goodwin Z."/>
            <person name="Lu X."/>
            <person name="Lewis E.E."/>
            <person name="Goodrich-Blair H."/>
            <person name="Stock S.P."/>
            <person name="Adams B.J."/>
            <person name="Sternberg P.W."/>
            <person name="Mortazavi A."/>
        </authorList>
    </citation>
    <scope>NUCLEOTIDE SEQUENCE [LARGE SCALE GENOMIC DNA]</scope>
    <source>
        <strain evidence="2 3">ALL</strain>
    </source>
</reference>
<name>A0A4U5M980_STECR</name>
<keyword evidence="3" id="KW-1185">Reference proteome</keyword>
<organism evidence="2 3">
    <name type="scientific">Steinernema carpocapsae</name>
    <name type="common">Entomopathogenic nematode</name>
    <dbReference type="NCBI Taxonomy" id="34508"/>
    <lineage>
        <taxon>Eukaryota</taxon>
        <taxon>Metazoa</taxon>
        <taxon>Ecdysozoa</taxon>
        <taxon>Nematoda</taxon>
        <taxon>Chromadorea</taxon>
        <taxon>Rhabditida</taxon>
        <taxon>Tylenchina</taxon>
        <taxon>Panagrolaimomorpha</taxon>
        <taxon>Strongyloidoidea</taxon>
        <taxon>Steinernematidae</taxon>
        <taxon>Steinernema</taxon>
    </lineage>
</organism>